<dbReference type="Gene3D" id="3.40.50.150">
    <property type="entry name" value="Vaccinia Virus protein VP39"/>
    <property type="match status" value="1"/>
</dbReference>
<dbReference type="InterPro" id="IPR029063">
    <property type="entry name" value="SAM-dependent_MTases_sf"/>
</dbReference>
<dbReference type="PROSITE" id="PS00092">
    <property type="entry name" value="N6_MTASE"/>
    <property type="match status" value="1"/>
</dbReference>
<evidence type="ECO:0000256" key="1">
    <source>
        <dbReference type="SAM" id="MobiDB-lite"/>
    </source>
</evidence>
<proteinExistence type="predicted"/>
<feature type="compositionally biased region" description="Low complexity" evidence="1">
    <location>
        <begin position="1"/>
        <end position="49"/>
    </location>
</feature>
<dbReference type="RefSeq" id="WP_248823769.1">
    <property type="nucleotide sequence ID" value="NZ_JALKFT010000004.1"/>
</dbReference>
<sequence>MTDPQPSAAPAHTAPPHAMPPQVARPDAAPLEAAPLEAAPLEAAPLEAATSDSPVAGATSDQPAAAAAGESLATLLHGYGVHALAPRRVVAALTEQPQTLRGLVQGSGLPRRSVEIILRTLDGDLHTAADGRLVLRAPTVDRYRSLIRYAELRASAPVDPLAAEVRRHSALITTMHGLIAAAPRPRADLDHVPATAATAVRRAVWLATHYDLREAELLCVGDHDLTSLALLLLAARASRSVHGTDSPSSAGTDGRAPGGTAGGLRVTVVDIDEELLAFLDRSARAHGVALRCLYADLRLGLPPSVAGHADLVFTDPPYTPSGVSLFAARGAQGLADRERGRVLVAYGYSERTPALGARVQKALLDQGFAFEAIWPGFHVYDGAEAVGARADMYSCQPTAATWKRLDRSDRSGGSGGEWESGGSSTPPRSIYTRGRHAEESQADELAAGAITAAQRFLAAVPGRGVFVGDRPLPQAAAHTRLPTVLDRGLPPSTTGPSGGDTRSVVVDLTDDPGPWLLRLLLAANADRLAVLVDADHPDLRSGQPFDLVRAKWTRTPEHDETPTGAGRTRLLSLTATDQTAGAAPERLVRWLLERAHGRLGNVWRDGLIRVARDQPGAPLAQRAALTTVHAALTTGREGGRDAGADATVLPADLLTARLIDLPRHTLADVLDAASTSVGLLPTATA</sequence>
<gene>
    <name evidence="3" type="ORF">MXD59_05930</name>
</gene>
<comment type="caution">
    <text evidence="3">The sequence shown here is derived from an EMBL/GenBank/DDBJ whole genome shotgun (WGS) entry which is preliminary data.</text>
</comment>
<reference evidence="3 4" key="1">
    <citation type="submission" date="2022-04" db="EMBL/GenBank/DDBJ databases">
        <title>Genome diversity in the genus Frankia.</title>
        <authorList>
            <person name="Carlos-Shanley C."/>
            <person name="Hahn D."/>
        </authorList>
    </citation>
    <scope>NUCLEOTIDE SEQUENCE [LARGE SCALE GENOMIC DNA]</scope>
    <source>
        <strain evidence="3 4">Ag45/Mut15</strain>
    </source>
</reference>
<protein>
    <submittedName>
        <fullName evidence="3">Bis-aminopropyl spermidine synthase family protein</fullName>
    </submittedName>
</protein>
<dbReference type="SUPFAM" id="SSF53335">
    <property type="entry name" value="S-adenosyl-L-methionine-dependent methyltransferases"/>
    <property type="match status" value="1"/>
</dbReference>
<keyword evidence="4" id="KW-1185">Reference proteome</keyword>
<organism evidence="3 4">
    <name type="scientific">Frankia umida</name>
    <dbReference type="NCBI Taxonomy" id="573489"/>
    <lineage>
        <taxon>Bacteria</taxon>
        <taxon>Bacillati</taxon>
        <taxon>Actinomycetota</taxon>
        <taxon>Actinomycetes</taxon>
        <taxon>Frankiales</taxon>
        <taxon>Frankiaceae</taxon>
        <taxon>Frankia</taxon>
    </lineage>
</organism>
<feature type="region of interest" description="Disordered" evidence="1">
    <location>
        <begin position="404"/>
        <end position="438"/>
    </location>
</feature>
<dbReference type="Pfam" id="PF01861">
    <property type="entry name" value="BpsA_C"/>
    <property type="match status" value="1"/>
</dbReference>
<feature type="region of interest" description="Disordered" evidence="1">
    <location>
        <begin position="1"/>
        <end position="62"/>
    </location>
</feature>
<name>A0ABT0JUV3_9ACTN</name>
<evidence type="ECO:0000259" key="2">
    <source>
        <dbReference type="Pfam" id="PF01861"/>
    </source>
</evidence>
<dbReference type="Proteomes" id="UP001201873">
    <property type="component" value="Unassembled WGS sequence"/>
</dbReference>
<feature type="region of interest" description="Disordered" evidence="1">
    <location>
        <begin position="482"/>
        <end position="503"/>
    </location>
</feature>
<dbReference type="EMBL" id="JALKFT010000004">
    <property type="protein sequence ID" value="MCK9875323.1"/>
    <property type="molecule type" value="Genomic_DNA"/>
</dbReference>
<evidence type="ECO:0000313" key="4">
    <source>
        <dbReference type="Proteomes" id="UP001201873"/>
    </source>
</evidence>
<dbReference type="InterPro" id="IPR002723">
    <property type="entry name" value="BpsA_C"/>
</dbReference>
<evidence type="ECO:0000313" key="3">
    <source>
        <dbReference type="EMBL" id="MCK9875323.1"/>
    </source>
</evidence>
<feature type="compositionally biased region" description="Low complexity" evidence="1">
    <location>
        <begin position="490"/>
        <end position="503"/>
    </location>
</feature>
<dbReference type="InterPro" id="IPR002052">
    <property type="entry name" value="DNA_methylase_N6_adenine_CS"/>
</dbReference>
<feature type="domain" description="N(4)-bis(aminopropyl)spermidine synthase C-terminal" evidence="2">
    <location>
        <begin position="265"/>
        <end position="385"/>
    </location>
</feature>
<accession>A0ABT0JUV3</accession>